<comment type="caution">
    <text evidence="2">The sequence shown here is derived from an EMBL/GenBank/DDBJ whole genome shotgun (WGS) entry which is preliminary data.</text>
</comment>
<evidence type="ECO:0008006" key="4">
    <source>
        <dbReference type="Google" id="ProtNLM"/>
    </source>
</evidence>
<organism evidence="2 3">
    <name type="scientific">Candidatus Woesebacteria bacterium GW2011_GWA2_33_28</name>
    <dbReference type="NCBI Taxonomy" id="1618561"/>
    <lineage>
        <taxon>Bacteria</taxon>
        <taxon>Candidatus Woeseibacteriota</taxon>
    </lineage>
</organism>
<reference evidence="2 3" key="1">
    <citation type="journal article" date="2015" name="Nature">
        <title>rRNA introns, odd ribosomes, and small enigmatic genomes across a large radiation of phyla.</title>
        <authorList>
            <person name="Brown C.T."/>
            <person name="Hug L.A."/>
            <person name="Thomas B.C."/>
            <person name="Sharon I."/>
            <person name="Castelle C.J."/>
            <person name="Singh A."/>
            <person name="Wilkins M.J."/>
            <person name="Williams K.H."/>
            <person name="Banfield J.F."/>
        </authorList>
    </citation>
    <scope>NUCLEOTIDE SEQUENCE [LARGE SCALE GENOMIC DNA]</scope>
</reference>
<keyword evidence="1" id="KW-0472">Membrane</keyword>
<feature type="transmembrane region" description="Helical" evidence="1">
    <location>
        <begin position="41"/>
        <end position="63"/>
    </location>
</feature>
<dbReference type="AlphaFoldDB" id="A0A0F9ZV17"/>
<accession>A0A0F9ZV17</accession>
<keyword evidence="1" id="KW-1133">Transmembrane helix</keyword>
<evidence type="ECO:0000313" key="2">
    <source>
        <dbReference type="EMBL" id="KKP48258.1"/>
    </source>
</evidence>
<evidence type="ECO:0000256" key="1">
    <source>
        <dbReference type="SAM" id="Phobius"/>
    </source>
</evidence>
<dbReference type="Proteomes" id="UP000033995">
    <property type="component" value="Unassembled WGS sequence"/>
</dbReference>
<proteinExistence type="predicted"/>
<name>A0A0F9ZV17_9BACT</name>
<evidence type="ECO:0000313" key="3">
    <source>
        <dbReference type="Proteomes" id="UP000033995"/>
    </source>
</evidence>
<sequence>MELTADQYKTVSEILGNISVAWFTAGIVSPFFFENTDLTNLVLYLILGISMFIFFGIYSIYYAGKIRKRLI</sequence>
<dbReference type="EMBL" id="LBOZ01000001">
    <property type="protein sequence ID" value="KKP48258.1"/>
    <property type="molecule type" value="Genomic_DNA"/>
</dbReference>
<protein>
    <recommendedName>
        <fullName evidence="4">YrhK domain-containing protein</fullName>
    </recommendedName>
</protein>
<gene>
    <name evidence="2" type="ORF">UR38_C0001G0054</name>
</gene>
<keyword evidence="1" id="KW-0812">Transmembrane</keyword>